<accession>A0AAV0Q3M1</accession>
<gene>
    <name evidence="2" type="ORF">LITE_LOCUS41004</name>
</gene>
<protein>
    <submittedName>
        <fullName evidence="2">Uncharacterized protein</fullName>
    </submittedName>
</protein>
<keyword evidence="3" id="KW-1185">Reference proteome</keyword>
<sequence>QVWATAGRWTPPPPTTPSTPPSPSSAWSAVACATSPAPGSCSPAGCITYALYAWSFLYYNHSCDQTVIVVAGGILGVSGGMLQSVQGAVLRFAGAGVGFLHRGELELGIRWQLEEDTIDGEQSGGEGLIFIFIVFIINFQFCP</sequence>
<dbReference type="EMBL" id="CAMGYJ010000009">
    <property type="protein sequence ID" value="CAI0480681.1"/>
    <property type="molecule type" value="Genomic_DNA"/>
</dbReference>
<reference evidence="2" key="1">
    <citation type="submission" date="2022-08" db="EMBL/GenBank/DDBJ databases">
        <authorList>
            <person name="Gutierrez-Valencia J."/>
        </authorList>
    </citation>
    <scope>NUCLEOTIDE SEQUENCE</scope>
</reference>
<evidence type="ECO:0000313" key="3">
    <source>
        <dbReference type="Proteomes" id="UP001154282"/>
    </source>
</evidence>
<feature type="compositionally biased region" description="Pro residues" evidence="1">
    <location>
        <begin position="10"/>
        <end position="23"/>
    </location>
</feature>
<name>A0AAV0Q3M1_9ROSI</name>
<proteinExistence type="predicted"/>
<evidence type="ECO:0000313" key="2">
    <source>
        <dbReference type="EMBL" id="CAI0480681.1"/>
    </source>
</evidence>
<evidence type="ECO:0000256" key="1">
    <source>
        <dbReference type="SAM" id="MobiDB-lite"/>
    </source>
</evidence>
<dbReference type="AlphaFoldDB" id="A0AAV0Q3M1"/>
<feature type="non-terminal residue" evidence="2">
    <location>
        <position position="1"/>
    </location>
</feature>
<dbReference type="Proteomes" id="UP001154282">
    <property type="component" value="Unassembled WGS sequence"/>
</dbReference>
<organism evidence="2 3">
    <name type="scientific">Linum tenue</name>
    <dbReference type="NCBI Taxonomy" id="586396"/>
    <lineage>
        <taxon>Eukaryota</taxon>
        <taxon>Viridiplantae</taxon>
        <taxon>Streptophyta</taxon>
        <taxon>Embryophyta</taxon>
        <taxon>Tracheophyta</taxon>
        <taxon>Spermatophyta</taxon>
        <taxon>Magnoliopsida</taxon>
        <taxon>eudicotyledons</taxon>
        <taxon>Gunneridae</taxon>
        <taxon>Pentapetalae</taxon>
        <taxon>rosids</taxon>
        <taxon>fabids</taxon>
        <taxon>Malpighiales</taxon>
        <taxon>Linaceae</taxon>
        <taxon>Linum</taxon>
    </lineage>
</organism>
<feature type="region of interest" description="Disordered" evidence="1">
    <location>
        <begin position="1"/>
        <end position="25"/>
    </location>
</feature>
<comment type="caution">
    <text evidence="2">The sequence shown here is derived from an EMBL/GenBank/DDBJ whole genome shotgun (WGS) entry which is preliminary data.</text>
</comment>